<comment type="subunit">
    <text evidence="2">Homotrimer.</text>
</comment>
<evidence type="ECO:0000313" key="9">
    <source>
        <dbReference type="Proteomes" id="UP000032046"/>
    </source>
</evidence>
<evidence type="ECO:0000256" key="6">
    <source>
        <dbReference type="RuleBase" id="RU366026"/>
    </source>
</evidence>
<protein>
    <recommendedName>
        <fullName evidence="6">Corrinoid adenosyltransferase</fullName>
        <ecNumber evidence="6">2.5.1.17</ecNumber>
    </recommendedName>
    <alternativeName>
        <fullName evidence="6">Cob(II)alamin adenosyltransferase</fullName>
    </alternativeName>
    <alternativeName>
        <fullName evidence="6">Cob(II)yrinic acid a,c-diamide adenosyltransferase</fullName>
    </alternativeName>
    <alternativeName>
        <fullName evidence="6">Cobinamide/cobalamin adenosyltransferase</fullName>
    </alternativeName>
</protein>
<keyword evidence="5 6" id="KW-0067">ATP-binding</keyword>
<evidence type="ECO:0000256" key="4">
    <source>
        <dbReference type="ARBA" id="ARBA00022741"/>
    </source>
</evidence>
<dbReference type="InterPro" id="IPR036451">
    <property type="entry name" value="CblAdoTrfase-like_sf"/>
</dbReference>
<gene>
    <name evidence="8" type="ORF">ST44_08540</name>
</gene>
<keyword evidence="3 6" id="KW-0808">Transferase</keyword>
<dbReference type="NCBIfam" id="TIGR00636">
    <property type="entry name" value="PduO_Nterm"/>
    <property type="match status" value="1"/>
</dbReference>
<keyword evidence="4 6" id="KW-0547">Nucleotide-binding</keyword>
<comment type="catalytic activity">
    <reaction evidence="6">
        <text>2 cob(II)alamin + reduced [electron-transfer flavoprotein] + 2 ATP = 2 adenosylcob(III)alamin + 2 triphosphate + oxidized [electron-transfer flavoprotein] + 3 H(+)</text>
        <dbReference type="Rhea" id="RHEA:28671"/>
        <dbReference type="Rhea" id="RHEA-COMP:10685"/>
        <dbReference type="Rhea" id="RHEA-COMP:10686"/>
        <dbReference type="ChEBI" id="CHEBI:15378"/>
        <dbReference type="ChEBI" id="CHEBI:16304"/>
        <dbReference type="ChEBI" id="CHEBI:18036"/>
        <dbReference type="ChEBI" id="CHEBI:18408"/>
        <dbReference type="ChEBI" id="CHEBI:30616"/>
        <dbReference type="ChEBI" id="CHEBI:57692"/>
        <dbReference type="ChEBI" id="CHEBI:58307"/>
        <dbReference type="EC" id="2.5.1.17"/>
    </reaction>
</comment>
<dbReference type="InterPro" id="IPR029499">
    <property type="entry name" value="PduO-typ"/>
</dbReference>
<comment type="pathway">
    <text evidence="6">Cofactor biosynthesis; adenosylcobalamin biosynthesis; adenosylcobalamin from cob(II)yrinate a,c-diamide: step 2/7.</text>
</comment>
<dbReference type="GO" id="GO:0008817">
    <property type="term" value="F:corrinoid adenosyltransferase activity"/>
    <property type="evidence" value="ECO:0007669"/>
    <property type="project" value="UniProtKB-UniRule"/>
</dbReference>
<dbReference type="PANTHER" id="PTHR12213:SF0">
    <property type="entry name" value="CORRINOID ADENOSYLTRANSFERASE MMAB"/>
    <property type="match status" value="1"/>
</dbReference>
<dbReference type="GO" id="GO:0005524">
    <property type="term" value="F:ATP binding"/>
    <property type="evidence" value="ECO:0007669"/>
    <property type="project" value="UniProtKB-UniRule"/>
</dbReference>
<evidence type="ECO:0000256" key="2">
    <source>
        <dbReference type="ARBA" id="ARBA00011233"/>
    </source>
</evidence>
<dbReference type="EC" id="2.5.1.17" evidence="6"/>
<keyword evidence="9" id="KW-1185">Reference proteome</keyword>
<reference evidence="8 9" key="1">
    <citation type="submission" date="2015-01" db="EMBL/GenBank/DDBJ databases">
        <title>Comparative genomics of non-oral Prevotella species.</title>
        <authorList>
            <person name="Accetto T."/>
            <person name="Nograsek B."/>
            <person name="Avgustin G."/>
        </authorList>
    </citation>
    <scope>NUCLEOTIDE SEQUENCE [LARGE SCALE GENOMIC DNA]</scope>
    <source>
        <strain evidence="8 9">P5-119</strain>
    </source>
</reference>
<dbReference type="AlphaFoldDB" id="A0A0D0IVG4"/>
<dbReference type="Gene3D" id="1.20.1200.10">
    <property type="entry name" value="Cobalamin adenosyltransferase-like"/>
    <property type="match status" value="1"/>
</dbReference>
<dbReference type="SUPFAM" id="SSF89028">
    <property type="entry name" value="Cobalamin adenosyltransferase-like"/>
    <property type="match status" value="1"/>
</dbReference>
<dbReference type="GO" id="GO:0009236">
    <property type="term" value="P:cobalamin biosynthetic process"/>
    <property type="evidence" value="ECO:0007669"/>
    <property type="project" value="UniProtKB-UniRule"/>
</dbReference>
<dbReference type="FunFam" id="1.20.1200.10:FF:000001">
    <property type="entry name" value="Cob(I)yrinic acid a,c-diamide adenosyltransferase"/>
    <property type="match status" value="1"/>
</dbReference>
<dbReference type="InterPro" id="IPR016030">
    <property type="entry name" value="CblAdoTrfase-like"/>
</dbReference>
<comment type="caution">
    <text evidence="8">The sequence shown here is derived from an EMBL/GenBank/DDBJ whole genome shotgun (WGS) entry which is preliminary data.</text>
</comment>
<dbReference type="PANTHER" id="PTHR12213">
    <property type="entry name" value="CORRINOID ADENOSYLTRANSFERASE"/>
    <property type="match status" value="1"/>
</dbReference>
<accession>A0A0D0IVG4</accession>
<dbReference type="EMBL" id="JXQK01000061">
    <property type="protein sequence ID" value="KIP61955.1"/>
    <property type="molecule type" value="Genomic_DNA"/>
</dbReference>
<comment type="catalytic activity">
    <reaction evidence="6">
        <text>2 cob(II)yrinate a,c diamide + reduced [electron-transfer flavoprotein] + 2 ATP = 2 adenosylcob(III)yrinate a,c-diamide + 2 triphosphate + oxidized [electron-transfer flavoprotein] + 3 H(+)</text>
        <dbReference type="Rhea" id="RHEA:11528"/>
        <dbReference type="Rhea" id="RHEA-COMP:10685"/>
        <dbReference type="Rhea" id="RHEA-COMP:10686"/>
        <dbReference type="ChEBI" id="CHEBI:15378"/>
        <dbReference type="ChEBI" id="CHEBI:18036"/>
        <dbReference type="ChEBI" id="CHEBI:30616"/>
        <dbReference type="ChEBI" id="CHEBI:57692"/>
        <dbReference type="ChEBI" id="CHEBI:58307"/>
        <dbReference type="ChEBI" id="CHEBI:58503"/>
        <dbReference type="ChEBI" id="CHEBI:58537"/>
        <dbReference type="EC" id="2.5.1.17"/>
    </reaction>
</comment>
<dbReference type="STRING" id="1602171.ST44_08540"/>
<sequence>MAITKVYTKTGDEGMTSLVGGVRVRKTNPRIEAYGTVDELSAQLGLLASFMKDGDDKNMVISIQRTLFTVCSYLATDTTQTKLAPSYTIDPQEVTVLEEEIDHLNGSLPRQTSFIIPGGSHEAALAHVCRTVCRRAERRIFFLGETTNLDGNVLQYINRLSDYLFMLARKLNFNDGVREKIWKKNL</sequence>
<evidence type="ECO:0000313" key="8">
    <source>
        <dbReference type="EMBL" id="KIP61955.1"/>
    </source>
</evidence>
<dbReference type="UniPathway" id="UPA00148">
    <property type="reaction ID" value="UER00233"/>
</dbReference>
<organism evidence="8 9">
    <name type="scientific">Prevotella pectinovora</name>
    <dbReference type="NCBI Taxonomy" id="1602169"/>
    <lineage>
        <taxon>Bacteria</taxon>
        <taxon>Pseudomonadati</taxon>
        <taxon>Bacteroidota</taxon>
        <taxon>Bacteroidia</taxon>
        <taxon>Bacteroidales</taxon>
        <taxon>Prevotellaceae</taxon>
        <taxon>Prevotella</taxon>
    </lineage>
</organism>
<dbReference type="RefSeq" id="WP_042519506.1">
    <property type="nucleotide sequence ID" value="NZ_JXQI01000089.1"/>
</dbReference>
<evidence type="ECO:0000256" key="3">
    <source>
        <dbReference type="ARBA" id="ARBA00022679"/>
    </source>
</evidence>
<dbReference type="Pfam" id="PF01923">
    <property type="entry name" value="Cob_adeno_trans"/>
    <property type="match status" value="1"/>
</dbReference>
<name>A0A0D0IVG4_9BACT</name>
<comment type="similarity">
    <text evidence="1 6">Belongs to the Cob(I)alamin adenosyltransferase family.</text>
</comment>
<evidence type="ECO:0000256" key="1">
    <source>
        <dbReference type="ARBA" id="ARBA00007487"/>
    </source>
</evidence>
<dbReference type="OrthoDB" id="9778896at2"/>
<keyword evidence="6" id="KW-0169">Cobalamin biosynthesis</keyword>
<dbReference type="Proteomes" id="UP000032046">
    <property type="component" value="Unassembled WGS sequence"/>
</dbReference>
<evidence type="ECO:0000256" key="5">
    <source>
        <dbReference type="ARBA" id="ARBA00022840"/>
    </source>
</evidence>
<feature type="domain" description="Cobalamin adenosyltransferase-like" evidence="7">
    <location>
        <begin position="6"/>
        <end position="170"/>
    </location>
</feature>
<proteinExistence type="inferred from homology"/>
<evidence type="ECO:0000259" key="7">
    <source>
        <dbReference type="Pfam" id="PF01923"/>
    </source>
</evidence>